<dbReference type="EMBL" id="CP036272">
    <property type="protein sequence ID" value="QDT58312.1"/>
    <property type="molecule type" value="Genomic_DNA"/>
</dbReference>
<evidence type="ECO:0000313" key="2">
    <source>
        <dbReference type="EMBL" id="QDT58312.1"/>
    </source>
</evidence>
<evidence type="ECO:0008006" key="4">
    <source>
        <dbReference type="Google" id="ProtNLM"/>
    </source>
</evidence>
<keyword evidence="3" id="KW-1185">Reference proteome</keyword>
<dbReference type="PROSITE" id="PS51318">
    <property type="entry name" value="TAT"/>
    <property type="match status" value="1"/>
</dbReference>
<dbReference type="InterPro" id="IPR008930">
    <property type="entry name" value="Terpenoid_cyclase/PrenylTrfase"/>
</dbReference>
<dbReference type="OrthoDB" id="265313at2"/>
<feature type="signal peptide" evidence="1">
    <location>
        <begin position="1"/>
        <end position="38"/>
    </location>
</feature>
<reference evidence="2 3" key="1">
    <citation type="submission" date="2019-02" db="EMBL/GenBank/DDBJ databases">
        <title>Deep-cultivation of Planctomycetes and their phenomic and genomic characterization uncovers novel biology.</title>
        <authorList>
            <person name="Wiegand S."/>
            <person name="Jogler M."/>
            <person name="Boedeker C."/>
            <person name="Pinto D."/>
            <person name="Vollmers J."/>
            <person name="Rivas-Marin E."/>
            <person name="Kohn T."/>
            <person name="Peeters S.H."/>
            <person name="Heuer A."/>
            <person name="Rast P."/>
            <person name="Oberbeckmann S."/>
            <person name="Bunk B."/>
            <person name="Jeske O."/>
            <person name="Meyerdierks A."/>
            <person name="Storesund J.E."/>
            <person name="Kallscheuer N."/>
            <person name="Luecker S."/>
            <person name="Lage O.M."/>
            <person name="Pohl T."/>
            <person name="Merkel B.J."/>
            <person name="Hornburger P."/>
            <person name="Mueller R.-W."/>
            <person name="Bruemmer F."/>
            <person name="Labrenz M."/>
            <person name="Spormann A.M."/>
            <person name="Op den Camp H."/>
            <person name="Overmann J."/>
            <person name="Amann R."/>
            <person name="Jetten M.S.M."/>
            <person name="Mascher T."/>
            <person name="Medema M.H."/>
            <person name="Devos D.P."/>
            <person name="Kaster A.-K."/>
            <person name="Ovreas L."/>
            <person name="Rohde M."/>
            <person name="Galperin M.Y."/>
            <person name="Jogler C."/>
        </authorList>
    </citation>
    <scope>NUCLEOTIDE SEQUENCE [LARGE SCALE GENOMIC DNA]</scope>
    <source>
        <strain evidence="2 3">SV_7m_r</strain>
    </source>
</reference>
<keyword evidence="1" id="KW-0732">Signal</keyword>
<proteinExistence type="predicted"/>
<name>A0A517SQB5_9BACT</name>
<dbReference type="CDD" id="cd00688">
    <property type="entry name" value="ISOPREN_C2_like"/>
    <property type="match status" value="1"/>
</dbReference>
<sequence precursor="true">MNHRTPTSSNRRQWLKTAALGAGALSLGNLARPSIATAADKASWDTATEKGLQWLAKSQSSRGHWNTQVYPTAMAALAGTALVGSGSTTTQGPYAKNISRAADFIISKSRSNGLIGDPKTDQRYTYGHGFAMLFLSQVLGEEGLLDRRREIVDVLTRAVEFSGNAQTAAGGWGYVSADEGNDFDEGSTTITQVQGLRGCRNAGIPVTAEVIDKAKEYIYGCKNDDGGISYSSRQRGSSRPAITAAALAALYNAGDYDSEHVPQMWEYTKKELHDLGNGKNTFGHWDYTYLYYSQVVYRQGDELWQPWKAKLYNQIVSQQSPNGYWEGQIHPVYVTACKLTMLQLDYGYLPIYQR</sequence>
<dbReference type="SUPFAM" id="SSF48239">
    <property type="entry name" value="Terpenoid cyclases/Protein prenyltransferases"/>
    <property type="match status" value="1"/>
</dbReference>
<dbReference type="InterPro" id="IPR006311">
    <property type="entry name" value="TAT_signal"/>
</dbReference>
<dbReference type="Gene3D" id="1.50.10.20">
    <property type="match status" value="2"/>
</dbReference>
<dbReference type="RefSeq" id="WP_145269386.1">
    <property type="nucleotide sequence ID" value="NZ_CP036272.1"/>
</dbReference>
<protein>
    <recommendedName>
        <fullName evidence="4">Prenyltransferase and squalene oxidase repeat protein</fullName>
    </recommendedName>
</protein>
<feature type="chain" id="PRO_5022137607" description="Prenyltransferase and squalene oxidase repeat protein" evidence="1">
    <location>
        <begin position="39"/>
        <end position="354"/>
    </location>
</feature>
<dbReference type="Proteomes" id="UP000315003">
    <property type="component" value="Chromosome"/>
</dbReference>
<gene>
    <name evidence="2" type="ORF">SV7mr_08020</name>
</gene>
<evidence type="ECO:0000313" key="3">
    <source>
        <dbReference type="Proteomes" id="UP000315003"/>
    </source>
</evidence>
<organism evidence="2 3">
    <name type="scientific">Stieleria bergensis</name>
    <dbReference type="NCBI Taxonomy" id="2528025"/>
    <lineage>
        <taxon>Bacteria</taxon>
        <taxon>Pseudomonadati</taxon>
        <taxon>Planctomycetota</taxon>
        <taxon>Planctomycetia</taxon>
        <taxon>Pirellulales</taxon>
        <taxon>Pirellulaceae</taxon>
        <taxon>Stieleria</taxon>
    </lineage>
</organism>
<evidence type="ECO:0000256" key="1">
    <source>
        <dbReference type="SAM" id="SignalP"/>
    </source>
</evidence>
<accession>A0A517SQB5</accession>
<dbReference type="AlphaFoldDB" id="A0A517SQB5"/>